<evidence type="ECO:0000313" key="8">
    <source>
        <dbReference type="Proteomes" id="UP000263900"/>
    </source>
</evidence>
<dbReference type="PANTHER" id="PTHR43133">
    <property type="entry name" value="RNA POLYMERASE ECF-TYPE SIGMA FACTO"/>
    <property type="match status" value="1"/>
</dbReference>
<dbReference type="GO" id="GO:0006352">
    <property type="term" value="P:DNA-templated transcription initiation"/>
    <property type="evidence" value="ECO:0007669"/>
    <property type="project" value="InterPro"/>
</dbReference>
<evidence type="ECO:0000259" key="5">
    <source>
        <dbReference type="Pfam" id="PF04542"/>
    </source>
</evidence>
<sequence length="196" mass="22571">MKSAGDALIQLFRQGVETAFAEIYNLHYTAIYYYARHFVPDSQEARDITAETFVKLWKLRANFDNIHKIKTFLHVTTRNACIDALRHQKWKAGKHQQLIQLLMEDDESMVARNNSPMAAATRFVNGLVEGELLSRIYEEIENLPPQRKIIFKLSYLDGMKNGEIAAQLNISIQTVQNQKTIALKFLRLSVLTQKMA</sequence>
<reference evidence="7 8" key="1">
    <citation type="submission" date="2018-09" db="EMBL/GenBank/DDBJ databases">
        <title>Genome sequencing of strain 6GH32-13.</title>
        <authorList>
            <person name="Weon H.-Y."/>
            <person name="Heo J."/>
            <person name="Kwon S.-W."/>
        </authorList>
    </citation>
    <scope>NUCLEOTIDE SEQUENCE [LARGE SCALE GENOMIC DNA]</scope>
    <source>
        <strain evidence="7 8">5GH32-13</strain>
    </source>
</reference>
<dbReference type="NCBIfam" id="TIGR02937">
    <property type="entry name" value="sigma70-ECF"/>
    <property type="match status" value="1"/>
</dbReference>
<dbReference type="NCBIfam" id="TIGR02985">
    <property type="entry name" value="Sig70_bacteroi1"/>
    <property type="match status" value="1"/>
</dbReference>
<evidence type="ECO:0000256" key="3">
    <source>
        <dbReference type="ARBA" id="ARBA00023082"/>
    </source>
</evidence>
<dbReference type="InterPro" id="IPR013249">
    <property type="entry name" value="RNA_pol_sigma70_r4_t2"/>
</dbReference>
<gene>
    <name evidence="7" type="ORF">D3H65_09595</name>
</gene>
<dbReference type="GO" id="GO:0003677">
    <property type="term" value="F:DNA binding"/>
    <property type="evidence" value="ECO:0007669"/>
    <property type="project" value="InterPro"/>
</dbReference>
<dbReference type="KEGG" id="pseg:D3H65_09595"/>
<evidence type="ECO:0000256" key="1">
    <source>
        <dbReference type="ARBA" id="ARBA00010641"/>
    </source>
</evidence>
<dbReference type="Pfam" id="PF04542">
    <property type="entry name" value="Sigma70_r2"/>
    <property type="match status" value="1"/>
</dbReference>
<dbReference type="InterPro" id="IPR014327">
    <property type="entry name" value="RNA_pol_sigma70_bacteroid"/>
</dbReference>
<organism evidence="7 8">
    <name type="scientific">Paraflavitalea soli</name>
    <dbReference type="NCBI Taxonomy" id="2315862"/>
    <lineage>
        <taxon>Bacteria</taxon>
        <taxon>Pseudomonadati</taxon>
        <taxon>Bacteroidota</taxon>
        <taxon>Chitinophagia</taxon>
        <taxon>Chitinophagales</taxon>
        <taxon>Chitinophagaceae</taxon>
        <taxon>Paraflavitalea</taxon>
    </lineage>
</organism>
<comment type="similarity">
    <text evidence="1">Belongs to the sigma-70 factor family. ECF subfamily.</text>
</comment>
<dbReference type="EMBL" id="CP032157">
    <property type="protein sequence ID" value="AXY74211.1"/>
    <property type="molecule type" value="Genomic_DNA"/>
</dbReference>
<dbReference type="InterPro" id="IPR036388">
    <property type="entry name" value="WH-like_DNA-bd_sf"/>
</dbReference>
<dbReference type="Gene3D" id="1.10.10.10">
    <property type="entry name" value="Winged helix-like DNA-binding domain superfamily/Winged helix DNA-binding domain"/>
    <property type="match status" value="1"/>
</dbReference>
<keyword evidence="8" id="KW-1185">Reference proteome</keyword>
<accession>A0A3B7MUS3</accession>
<dbReference type="InterPro" id="IPR013325">
    <property type="entry name" value="RNA_pol_sigma_r2"/>
</dbReference>
<feature type="domain" description="RNA polymerase sigma-70 region 2" evidence="5">
    <location>
        <begin position="24"/>
        <end position="90"/>
    </location>
</feature>
<evidence type="ECO:0000259" key="6">
    <source>
        <dbReference type="Pfam" id="PF08281"/>
    </source>
</evidence>
<dbReference type="Gene3D" id="1.10.1740.10">
    <property type="match status" value="1"/>
</dbReference>
<protein>
    <submittedName>
        <fullName evidence="7">RNA polymerase sigma-70 factor</fullName>
    </submittedName>
</protein>
<keyword evidence="4" id="KW-0804">Transcription</keyword>
<dbReference type="InterPro" id="IPR039425">
    <property type="entry name" value="RNA_pol_sigma-70-like"/>
</dbReference>
<dbReference type="SUPFAM" id="SSF88946">
    <property type="entry name" value="Sigma2 domain of RNA polymerase sigma factors"/>
    <property type="match status" value="1"/>
</dbReference>
<dbReference type="AlphaFoldDB" id="A0A3B7MUS3"/>
<keyword evidence="3" id="KW-0731">Sigma factor</keyword>
<dbReference type="PANTHER" id="PTHR43133:SF46">
    <property type="entry name" value="RNA POLYMERASE SIGMA-70 FACTOR ECF SUBFAMILY"/>
    <property type="match status" value="1"/>
</dbReference>
<dbReference type="RefSeq" id="WP_119050098.1">
    <property type="nucleotide sequence ID" value="NZ_CP032157.1"/>
</dbReference>
<dbReference type="GO" id="GO:0016987">
    <property type="term" value="F:sigma factor activity"/>
    <property type="evidence" value="ECO:0007669"/>
    <property type="project" value="UniProtKB-KW"/>
</dbReference>
<evidence type="ECO:0000313" key="7">
    <source>
        <dbReference type="EMBL" id="AXY74211.1"/>
    </source>
</evidence>
<dbReference type="InterPro" id="IPR007627">
    <property type="entry name" value="RNA_pol_sigma70_r2"/>
</dbReference>
<keyword evidence="2" id="KW-0805">Transcription regulation</keyword>
<dbReference type="InterPro" id="IPR013324">
    <property type="entry name" value="RNA_pol_sigma_r3/r4-like"/>
</dbReference>
<dbReference type="OrthoDB" id="656273at2"/>
<feature type="domain" description="RNA polymerase sigma factor 70 region 4 type 2" evidence="6">
    <location>
        <begin position="135"/>
        <end position="186"/>
    </location>
</feature>
<proteinExistence type="inferred from homology"/>
<name>A0A3B7MUS3_9BACT</name>
<dbReference type="Proteomes" id="UP000263900">
    <property type="component" value="Chromosome"/>
</dbReference>
<dbReference type="Pfam" id="PF08281">
    <property type="entry name" value="Sigma70_r4_2"/>
    <property type="match status" value="1"/>
</dbReference>
<evidence type="ECO:0000256" key="2">
    <source>
        <dbReference type="ARBA" id="ARBA00023015"/>
    </source>
</evidence>
<dbReference type="SUPFAM" id="SSF88659">
    <property type="entry name" value="Sigma3 and sigma4 domains of RNA polymerase sigma factors"/>
    <property type="match status" value="1"/>
</dbReference>
<evidence type="ECO:0000256" key="4">
    <source>
        <dbReference type="ARBA" id="ARBA00023163"/>
    </source>
</evidence>
<dbReference type="InterPro" id="IPR014284">
    <property type="entry name" value="RNA_pol_sigma-70_dom"/>
</dbReference>